<accession>A0A835FU11</accession>
<protein>
    <submittedName>
        <fullName evidence="1">Uncharacterized protein</fullName>
    </submittedName>
</protein>
<proteinExistence type="predicted"/>
<keyword evidence="2" id="KW-1185">Reference proteome</keyword>
<dbReference type="EMBL" id="JACEFO010000325">
    <property type="protein sequence ID" value="KAF8775279.1"/>
    <property type="molecule type" value="Genomic_DNA"/>
</dbReference>
<reference evidence="1" key="1">
    <citation type="submission" date="2020-07" db="EMBL/GenBank/DDBJ databases">
        <title>Genome sequence and genetic diversity analysis of an under-domesticated orphan crop, white fonio (Digitaria exilis).</title>
        <authorList>
            <person name="Bennetzen J.L."/>
            <person name="Chen S."/>
            <person name="Ma X."/>
            <person name="Wang X."/>
            <person name="Yssel A.E.J."/>
            <person name="Chaluvadi S.R."/>
            <person name="Johnson M."/>
            <person name="Gangashetty P."/>
            <person name="Hamidou F."/>
            <person name="Sanogo M.D."/>
            <person name="Zwaenepoel A."/>
            <person name="Wallace J."/>
            <person name="Van De Peer Y."/>
            <person name="Van Deynze A."/>
        </authorList>
    </citation>
    <scope>NUCLEOTIDE SEQUENCE</scope>
    <source>
        <tissue evidence="1">Leaves</tissue>
    </source>
</reference>
<dbReference type="OrthoDB" id="2143914at2759"/>
<sequence>MAFEESIAANRTLSLVLTGDEADVTYLARSGHGGPRFKHDLVAPSSFQAGDAQFLGASLDMSSPAARIVPEGAIRSACYNRPGGVLTGAITPPEQQIGSDIKAVAFKGTWTEEEDR</sequence>
<evidence type="ECO:0000313" key="2">
    <source>
        <dbReference type="Proteomes" id="UP000636709"/>
    </source>
</evidence>
<dbReference type="Proteomes" id="UP000636709">
    <property type="component" value="Unassembled WGS sequence"/>
</dbReference>
<comment type="caution">
    <text evidence="1">The sequence shown here is derived from an EMBL/GenBank/DDBJ whole genome shotgun (WGS) entry which is preliminary data.</text>
</comment>
<dbReference type="AlphaFoldDB" id="A0A835FU11"/>
<gene>
    <name evidence="1" type="ORF">HU200_004684</name>
</gene>
<organism evidence="1 2">
    <name type="scientific">Digitaria exilis</name>
    <dbReference type="NCBI Taxonomy" id="1010633"/>
    <lineage>
        <taxon>Eukaryota</taxon>
        <taxon>Viridiplantae</taxon>
        <taxon>Streptophyta</taxon>
        <taxon>Embryophyta</taxon>
        <taxon>Tracheophyta</taxon>
        <taxon>Spermatophyta</taxon>
        <taxon>Magnoliopsida</taxon>
        <taxon>Liliopsida</taxon>
        <taxon>Poales</taxon>
        <taxon>Poaceae</taxon>
        <taxon>PACMAD clade</taxon>
        <taxon>Panicoideae</taxon>
        <taxon>Panicodae</taxon>
        <taxon>Paniceae</taxon>
        <taxon>Anthephorinae</taxon>
        <taxon>Digitaria</taxon>
    </lineage>
</organism>
<name>A0A835FU11_9POAL</name>
<evidence type="ECO:0000313" key="1">
    <source>
        <dbReference type="EMBL" id="KAF8775279.1"/>
    </source>
</evidence>